<dbReference type="EC" id="2.3.1.20" evidence="4 11"/>
<keyword evidence="6 11" id="KW-0808">Transferase</keyword>
<dbReference type="EMBL" id="LKTM01000339">
    <property type="protein sequence ID" value="KQH77048.1"/>
    <property type="molecule type" value="Genomic_DNA"/>
</dbReference>
<organism evidence="14 15">
    <name type="scientific">Mycobacterium gordonae</name>
    <dbReference type="NCBI Taxonomy" id="1778"/>
    <lineage>
        <taxon>Bacteria</taxon>
        <taxon>Bacillati</taxon>
        <taxon>Actinomycetota</taxon>
        <taxon>Actinomycetes</taxon>
        <taxon>Mycobacteriales</taxon>
        <taxon>Mycobacteriaceae</taxon>
        <taxon>Mycobacterium</taxon>
    </lineage>
</organism>
<dbReference type="PANTHER" id="PTHR31650">
    <property type="entry name" value="O-ACYLTRANSFERASE (WSD1-LIKE) FAMILY PROTEIN"/>
    <property type="match status" value="1"/>
</dbReference>
<keyword evidence="7 11" id="KW-0319">Glycerol metabolism</keyword>
<comment type="caution">
    <text evidence="14">The sequence shown here is derived from an EMBL/GenBank/DDBJ whole genome shotgun (WGS) entry which is preliminary data.</text>
</comment>
<dbReference type="Pfam" id="PF03007">
    <property type="entry name" value="WS_DGAT_cat"/>
    <property type="match status" value="1"/>
</dbReference>
<keyword evidence="5 11" id="KW-0444">Lipid biosynthesis</keyword>
<gene>
    <name evidence="14" type="ORF">AO501_11325</name>
</gene>
<dbReference type="GO" id="GO:0019432">
    <property type="term" value="P:triglyceride biosynthetic process"/>
    <property type="evidence" value="ECO:0007669"/>
    <property type="project" value="UniProtKB-UniPathway"/>
</dbReference>
<dbReference type="InterPro" id="IPR023213">
    <property type="entry name" value="CAT-like_dom_sf"/>
</dbReference>
<comment type="pathway">
    <text evidence="2">Lipid metabolism.</text>
</comment>
<evidence type="ECO:0000256" key="7">
    <source>
        <dbReference type="ARBA" id="ARBA00022798"/>
    </source>
</evidence>
<evidence type="ECO:0000256" key="8">
    <source>
        <dbReference type="ARBA" id="ARBA00023098"/>
    </source>
</evidence>
<evidence type="ECO:0000259" key="12">
    <source>
        <dbReference type="Pfam" id="PF03007"/>
    </source>
</evidence>
<dbReference type="Gene3D" id="3.30.559.10">
    <property type="entry name" value="Chloramphenicol acetyltransferase-like domain"/>
    <property type="match status" value="1"/>
</dbReference>
<dbReference type="GO" id="GO:0071731">
    <property type="term" value="P:response to nitric oxide"/>
    <property type="evidence" value="ECO:0007669"/>
    <property type="project" value="TreeGrafter"/>
</dbReference>
<dbReference type="SUPFAM" id="SSF52777">
    <property type="entry name" value="CoA-dependent acyltransferases"/>
    <property type="match status" value="1"/>
</dbReference>
<evidence type="ECO:0000256" key="1">
    <source>
        <dbReference type="ARBA" id="ARBA00004771"/>
    </source>
</evidence>
<comment type="similarity">
    <text evidence="3 11">Belongs to the long-chain O-acyltransferase family.</text>
</comment>
<proteinExistence type="inferred from homology"/>
<evidence type="ECO:0000256" key="9">
    <source>
        <dbReference type="ARBA" id="ARBA00023315"/>
    </source>
</evidence>
<name>A0A0Q2U8Y9_MYCGO</name>
<dbReference type="GO" id="GO:0051701">
    <property type="term" value="P:biological process involved in interaction with host"/>
    <property type="evidence" value="ECO:0007669"/>
    <property type="project" value="TreeGrafter"/>
</dbReference>
<dbReference type="InterPro" id="IPR004255">
    <property type="entry name" value="O-acyltransferase_WSD1_N"/>
</dbReference>
<comment type="catalytic activity">
    <reaction evidence="10 11">
        <text>an acyl-CoA + a 1,2-diacyl-sn-glycerol = a triacyl-sn-glycerol + CoA</text>
        <dbReference type="Rhea" id="RHEA:10868"/>
        <dbReference type="ChEBI" id="CHEBI:17815"/>
        <dbReference type="ChEBI" id="CHEBI:57287"/>
        <dbReference type="ChEBI" id="CHEBI:58342"/>
        <dbReference type="ChEBI" id="CHEBI:64615"/>
        <dbReference type="EC" id="2.3.1.20"/>
    </reaction>
</comment>
<dbReference type="Proteomes" id="UP000051677">
    <property type="component" value="Unassembled WGS sequence"/>
</dbReference>
<evidence type="ECO:0000313" key="14">
    <source>
        <dbReference type="EMBL" id="KQH77048.1"/>
    </source>
</evidence>
<dbReference type="NCBIfam" id="TIGR02946">
    <property type="entry name" value="acyl_WS_DGAT"/>
    <property type="match status" value="1"/>
</dbReference>
<dbReference type="AlphaFoldDB" id="A0A0Q2U8Y9"/>
<dbReference type="InterPro" id="IPR014292">
    <property type="entry name" value="Acyl_transf_WS/DGAT"/>
</dbReference>
<dbReference type="RefSeq" id="WP_055580091.1">
    <property type="nucleotide sequence ID" value="NZ_LKTM01000339.1"/>
</dbReference>
<dbReference type="OrthoDB" id="9810950at2"/>
<feature type="domain" description="O-acyltransferase WSD1-like N-terminal" evidence="12">
    <location>
        <begin position="4"/>
        <end position="256"/>
    </location>
</feature>
<evidence type="ECO:0000256" key="3">
    <source>
        <dbReference type="ARBA" id="ARBA00009587"/>
    </source>
</evidence>
<protein>
    <recommendedName>
        <fullName evidence="4 11">Diacylglycerol O-acyltransferase</fullName>
        <ecNumber evidence="4 11">2.3.1.20</ecNumber>
    </recommendedName>
</protein>
<feature type="domain" description="O-acyltransferase WSD1 C-terminal" evidence="13">
    <location>
        <begin position="303"/>
        <end position="435"/>
    </location>
</feature>
<dbReference type="GO" id="GO:0004144">
    <property type="term" value="F:diacylglycerol O-acyltransferase activity"/>
    <property type="evidence" value="ECO:0007669"/>
    <property type="project" value="UniProtKB-EC"/>
</dbReference>
<sequence>MDRLSTVEASFLEAEDADRHLSMAIGALAVIDGPGPGRDELIAALSDRLGSVPRLRQVVHQRPLQVAAPELVVDNNFDITHHVRWAVVPQPADESALFRTVTDLMERRLDRDHPLWECWVIDGLPERRWVVLLKIHHCLADEVTTLRVLTSISDSGAGALCETLAGEPASPFKGAGLRTNPVTWARGIWRASMVGTEIAGQTAKQVTEFVARLLGSTGGSQRPGHVAGARGYSAVRVPLKDVDTVCEVFGVTRNDVTLAAITDSFRAVLLRHGQQPRRNSLRTLIPVSLGSPEPMDRIDIRASAMLPFLPIEQKDPVKRLRLIHARQSRPEGDGGSHTADNLADRLPFMLSAWSIRLLMRLPQRSIVTLAAYVPGPRQRLQVLGRPVEMLLPIPPTAAPLSTVVSTLSYVDELVLGITADADATPDADEIAGGIELGVARLLARALARRRSGTRRVRRPARPGSR</sequence>
<evidence type="ECO:0000256" key="10">
    <source>
        <dbReference type="ARBA" id="ARBA00048109"/>
    </source>
</evidence>
<evidence type="ECO:0000256" key="11">
    <source>
        <dbReference type="RuleBase" id="RU361241"/>
    </source>
</evidence>
<dbReference type="GO" id="GO:0006071">
    <property type="term" value="P:glycerol metabolic process"/>
    <property type="evidence" value="ECO:0007669"/>
    <property type="project" value="UniProtKB-KW"/>
</dbReference>
<reference evidence="14 15" key="1">
    <citation type="submission" date="2015-10" db="EMBL/GenBank/DDBJ databases">
        <title>Mycobacterium gordonae draft genome assembly.</title>
        <authorList>
            <person name="Ustinova V."/>
            <person name="Smirnova T."/>
            <person name="Blagodatskikh K."/>
            <person name="Varlamov D."/>
            <person name="Larionova E."/>
            <person name="Chernousova L."/>
        </authorList>
    </citation>
    <scope>NUCLEOTIDE SEQUENCE [LARGE SCALE GENOMIC DNA]</scope>
    <source>
        <strain evidence="14 15">CTRI 14-8773</strain>
    </source>
</reference>
<dbReference type="InterPro" id="IPR009721">
    <property type="entry name" value="O-acyltransferase_WSD1_C"/>
</dbReference>
<accession>A0A0Q2U8Y9</accession>
<comment type="pathway">
    <text evidence="1 11">Glycerolipid metabolism; triacylglycerol biosynthesis.</text>
</comment>
<evidence type="ECO:0000256" key="2">
    <source>
        <dbReference type="ARBA" id="ARBA00005189"/>
    </source>
</evidence>
<evidence type="ECO:0000259" key="13">
    <source>
        <dbReference type="Pfam" id="PF06974"/>
    </source>
</evidence>
<evidence type="ECO:0000256" key="6">
    <source>
        <dbReference type="ARBA" id="ARBA00022679"/>
    </source>
</evidence>
<dbReference type="PANTHER" id="PTHR31650:SF1">
    <property type="entry name" value="WAX ESTER SYNTHASE_DIACYLGLYCEROL ACYLTRANSFERASE 4-RELATED"/>
    <property type="match status" value="1"/>
</dbReference>
<dbReference type="GO" id="GO:0001666">
    <property type="term" value="P:response to hypoxia"/>
    <property type="evidence" value="ECO:0007669"/>
    <property type="project" value="TreeGrafter"/>
</dbReference>
<evidence type="ECO:0000256" key="5">
    <source>
        <dbReference type="ARBA" id="ARBA00022516"/>
    </source>
</evidence>
<evidence type="ECO:0000256" key="4">
    <source>
        <dbReference type="ARBA" id="ARBA00013244"/>
    </source>
</evidence>
<dbReference type="GO" id="GO:0005886">
    <property type="term" value="C:plasma membrane"/>
    <property type="evidence" value="ECO:0007669"/>
    <property type="project" value="TreeGrafter"/>
</dbReference>
<dbReference type="InterPro" id="IPR045034">
    <property type="entry name" value="O-acyltransferase_WSD1-like"/>
</dbReference>
<dbReference type="Pfam" id="PF06974">
    <property type="entry name" value="WS_DGAT_C"/>
    <property type="match status" value="1"/>
</dbReference>
<dbReference type="UniPathway" id="UPA00282"/>
<evidence type="ECO:0000313" key="15">
    <source>
        <dbReference type="Proteomes" id="UP000051677"/>
    </source>
</evidence>
<keyword evidence="8 11" id="KW-0443">Lipid metabolism</keyword>
<keyword evidence="9 11" id="KW-0012">Acyltransferase</keyword>